<dbReference type="EMBL" id="NRRV01000008">
    <property type="protein sequence ID" value="MBK1630121.1"/>
    <property type="molecule type" value="Genomic_DNA"/>
</dbReference>
<name>A0ABS1CDZ2_9GAMM</name>
<accession>A0ABS1CDZ2</accession>
<dbReference type="PANTHER" id="PTHR36699">
    <property type="entry name" value="LD-TRANSPEPTIDASE"/>
    <property type="match status" value="1"/>
</dbReference>
<dbReference type="Gene3D" id="2.40.440.10">
    <property type="entry name" value="L,D-transpeptidase catalytic domain-like"/>
    <property type="match status" value="1"/>
</dbReference>
<keyword evidence="6 7" id="KW-0961">Cell wall biogenesis/degradation</keyword>
<evidence type="ECO:0000256" key="2">
    <source>
        <dbReference type="ARBA" id="ARBA00005992"/>
    </source>
</evidence>
<dbReference type="Pfam" id="PF03734">
    <property type="entry name" value="YkuD"/>
    <property type="match status" value="1"/>
</dbReference>
<reference evidence="9 10" key="1">
    <citation type="journal article" date="2020" name="Microorganisms">
        <title>Osmotic Adaptation and Compatible Solute Biosynthesis of Phototrophic Bacteria as Revealed from Genome Analyses.</title>
        <authorList>
            <person name="Imhoff J.F."/>
            <person name="Rahn T."/>
            <person name="Kunzel S."/>
            <person name="Keller A."/>
            <person name="Neulinger S.C."/>
        </authorList>
    </citation>
    <scope>NUCLEOTIDE SEQUENCE [LARGE SCALE GENOMIC DNA]</scope>
    <source>
        <strain evidence="9 10">DSM 6210</strain>
    </source>
</reference>
<dbReference type="Proteomes" id="UP000748752">
    <property type="component" value="Unassembled WGS sequence"/>
</dbReference>
<evidence type="ECO:0000256" key="4">
    <source>
        <dbReference type="ARBA" id="ARBA00022960"/>
    </source>
</evidence>
<protein>
    <recommendedName>
        <fullName evidence="8">L,D-TPase catalytic domain-containing protein</fullName>
    </recommendedName>
</protein>
<comment type="pathway">
    <text evidence="1 7">Cell wall biogenesis; peptidoglycan biosynthesis.</text>
</comment>
<evidence type="ECO:0000313" key="9">
    <source>
        <dbReference type="EMBL" id="MBK1630121.1"/>
    </source>
</evidence>
<evidence type="ECO:0000256" key="5">
    <source>
        <dbReference type="ARBA" id="ARBA00022984"/>
    </source>
</evidence>
<feature type="active site" description="Proton donor/acceptor" evidence="7">
    <location>
        <position position="117"/>
    </location>
</feature>
<evidence type="ECO:0000256" key="7">
    <source>
        <dbReference type="PROSITE-ProRule" id="PRU01373"/>
    </source>
</evidence>
<proteinExistence type="inferred from homology"/>
<dbReference type="PROSITE" id="PS52029">
    <property type="entry name" value="LD_TPASE"/>
    <property type="match status" value="1"/>
</dbReference>
<comment type="similarity">
    <text evidence="2">Belongs to the YkuD family.</text>
</comment>
<dbReference type="SUPFAM" id="SSF141523">
    <property type="entry name" value="L,D-transpeptidase catalytic domain-like"/>
    <property type="match status" value="1"/>
</dbReference>
<organism evidence="9 10">
    <name type="scientific">Thiohalocapsa halophila</name>
    <dbReference type="NCBI Taxonomy" id="69359"/>
    <lineage>
        <taxon>Bacteria</taxon>
        <taxon>Pseudomonadati</taxon>
        <taxon>Pseudomonadota</taxon>
        <taxon>Gammaproteobacteria</taxon>
        <taxon>Chromatiales</taxon>
        <taxon>Chromatiaceae</taxon>
        <taxon>Thiohalocapsa</taxon>
    </lineage>
</organism>
<dbReference type="InterPro" id="IPR038063">
    <property type="entry name" value="Transpep_catalytic_dom"/>
</dbReference>
<dbReference type="InterPro" id="IPR005490">
    <property type="entry name" value="LD_TPept_cat_dom"/>
</dbReference>
<keyword evidence="10" id="KW-1185">Reference proteome</keyword>
<keyword evidence="5 7" id="KW-0573">Peptidoglycan synthesis</keyword>
<evidence type="ECO:0000256" key="1">
    <source>
        <dbReference type="ARBA" id="ARBA00004752"/>
    </source>
</evidence>
<evidence type="ECO:0000256" key="3">
    <source>
        <dbReference type="ARBA" id="ARBA00022679"/>
    </source>
</evidence>
<keyword evidence="3" id="KW-0808">Transferase</keyword>
<evidence type="ECO:0000259" key="8">
    <source>
        <dbReference type="PROSITE" id="PS52029"/>
    </source>
</evidence>
<feature type="domain" description="L,D-TPase catalytic" evidence="8">
    <location>
        <begin position="27"/>
        <end position="165"/>
    </location>
</feature>
<feature type="active site" description="Nucleophile" evidence="7">
    <location>
        <position position="141"/>
    </location>
</feature>
<evidence type="ECO:0000313" key="10">
    <source>
        <dbReference type="Proteomes" id="UP000748752"/>
    </source>
</evidence>
<comment type="caution">
    <text evidence="9">The sequence shown here is derived from an EMBL/GenBank/DDBJ whole genome shotgun (WGS) entry which is preliminary data.</text>
</comment>
<sequence>MSVLPGCTVKRAQEPVEAQAQSPMVADKILVKKRQRRLYLMRDGEPFRTYRISLGIEPVGHKQRQGDNRTPEGRYTISGRNARSKFYKALHISYPSLDDRLRAAAEGWDPGGAIMIHGEPRGARFAELRDLVRDEDWTQGCIAVSNLAVDEIWRYVGDGTPIEIEP</sequence>
<dbReference type="CDD" id="cd16913">
    <property type="entry name" value="YkuD_like"/>
    <property type="match status" value="1"/>
</dbReference>
<keyword evidence="4 7" id="KW-0133">Cell shape</keyword>
<evidence type="ECO:0000256" key="6">
    <source>
        <dbReference type="ARBA" id="ARBA00023316"/>
    </source>
</evidence>
<gene>
    <name evidence="9" type="ORF">CKO31_05070</name>
</gene>
<dbReference type="PANTHER" id="PTHR36699:SF1">
    <property type="entry name" value="L,D-TRANSPEPTIDASE YAFK-RELATED"/>
    <property type="match status" value="1"/>
</dbReference>